<evidence type="ECO:0000313" key="2">
    <source>
        <dbReference type="Proteomes" id="UP001148838"/>
    </source>
</evidence>
<proteinExistence type="predicted"/>
<reference evidence="1 2" key="1">
    <citation type="journal article" date="2022" name="Allergy">
        <title>Genome assembly and annotation of Periplaneta americana reveal a comprehensive cockroach allergen profile.</title>
        <authorList>
            <person name="Wang L."/>
            <person name="Xiong Q."/>
            <person name="Saelim N."/>
            <person name="Wang L."/>
            <person name="Nong W."/>
            <person name="Wan A.T."/>
            <person name="Shi M."/>
            <person name="Liu X."/>
            <person name="Cao Q."/>
            <person name="Hui J.H.L."/>
            <person name="Sookrung N."/>
            <person name="Leung T.F."/>
            <person name="Tungtrongchitr A."/>
            <person name="Tsui S.K.W."/>
        </authorList>
    </citation>
    <scope>NUCLEOTIDE SEQUENCE [LARGE SCALE GENOMIC DNA]</scope>
    <source>
        <strain evidence="1">PWHHKU_190912</strain>
    </source>
</reference>
<dbReference type="EMBL" id="JAJSOF020000039">
    <property type="protein sequence ID" value="KAJ4427024.1"/>
    <property type="molecule type" value="Genomic_DNA"/>
</dbReference>
<dbReference type="InterPro" id="IPR036691">
    <property type="entry name" value="Endo/exonu/phosph_ase_sf"/>
</dbReference>
<dbReference type="Gene3D" id="3.60.10.10">
    <property type="entry name" value="Endonuclease/exonuclease/phosphatase"/>
    <property type="match status" value="1"/>
</dbReference>
<keyword evidence="2" id="KW-1185">Reference proteome</keyword>
<gene>
    <name evidence="1" type="ORF">ANN_26823</name>
</gene>
<name>A0ABQ8RZF3_PERAM</name>
<organism evidence="1 2">
    <name type="scientific">Periplaneta americana</name>
    <name type="common">American cockroach</name>
    <name type="synonym">Blatta americana</name>
    <dbReference type="NCBI Taxonomy" id="6978"/>
    <lineage>
        <taxon>Eukaryota</taxon>
        <taxon>Metazoa</taxon>
        <taxon>Ecdysozoa</taxon>
        <taxon>Arthropoda</taxon>
        <taxon>Hexapoda</taxon>
        <taxon>Insecta</taxon>
        <taxon>Pterygota</taxon>
        <taxon>Neoptera</taxon>
        <taxon>Polyneoptera</taxon>
        <taxon>Dictyoptera</taxon>
        <taxon>Blattodea</taxon>
        <taxon>Blattoidea</taxon>
        <taxon>Blattidae</taxon>
        <taxon>Blattinae</taxon>
        <taxon>Periplaneta</taxon>
    </lineage>
</organism>
<sequence length="148" mass="16944">MQFMDVPTFLDIKAKTENSSTHFLTEIALQSGTWPECSFARVNTSYQHLIFDKPSTKSNHLIEIIKEEGFCLVNSTDLRTYFTHNGSSVTDLVLYKDKDITIKKQDLWKSGAVPIRKHIPIITELELSSSQPVDTPNSIQRFSRRIEP</sequence>
<dbReference type="Proteomes" id="UP001148838">
    <property type="component" value="Unassembled WGS sequence"/>
</dbReference>
<comment type="caution">
    <text evidence="1">The sequence shown here is derived from an EMBL/GenBank/DDBJ whole genome shotgun (WGS) entry which is preliminary data.</text>
</comment>
<accession>A0ABQ8RZF3</accession>
<protein>
    <submittedName>
        <fullName evidence="1">Uncharacterized protein</fullName>
    </submittedName>
</protein>
<evidence type="ECO:0000313" key="1">
    <source>
        <dbReference type="EMBL" id="KAJ4427024.1"/>
    </source>
</evidence>